<feature type="domain" description="Inhibitor I9" evidence="9">
    <location>
        <begin position="69"/>
        <end position="178"/>
    </location>
</feature>
<dbReference type="InterPro" id="IPR036852">
    <property type="entry name" value="Peptidase_S8/S53_dom_sf"/>
</dbReference>
<dbReference type="SUPFAM" id="SSF49464">
    <property type="entry name" value="Carboxypeptidase regulatory domain-like"/>
    <property type="match status" value="2"/>
</dbReference>
<evidence type="ECO:0000259" key="8">
    <source>
        <dbReference type="Pfam" id="PF00082"/>
    </source>
</evidence>
<evidence type="ECO:0000256" key="2">
    <source>
        <dbReference type="ARBA" id="ARBA00022670"/>
    </source>
</evidence>
<dbReference type="Proteomes" id="UP000321555">
    <property type="component" value="Chromosome"/>
</dbReference>
<dbReference type="Gene3D" id="2.60.120.200">
    <property type="match status" value="1"/>
</dbReference>
<dbReference type="NCBIfam" id="NF038128">
    <property type="entry name" value="choice_anch_J"/>
    <property type="match status" value="1"/>
</dbReference>
<dbReference type="InterPro" id="IPR008969">
    <property type="entry name" value="CarboxyPept-like_regulatory"/>
</dbReference>
<dbReference type="InterPro" id="IPR023828">
    <property type="entry name" value="Peptidase_S8_Ser-AS"/>
</dbReference>
<feature type="region of interest" description="Disordered" evidence="7">
    <location>
        <begin position="531"/>
        <end position="550"/>
    </location>
</feature>
<dbReference type="InterPro" id="IPR000209">
    <property type="entry name" value="Peptidase_S8/S53_dom"/>
</dbReference>
<evidence type="ECO:0000256" key="6">
    <source>
        <dbReference type="PROSITE-ProRule" id="PRU01240"/>
    </source>
</evidence>
<feature type="region of interest" description="Disordered" evidence="7">
    <location>
        <begin position="179"/>
        <end position="202"/>
    </location>
</feature>
<dbReference type="CDD" id="cd07481">
    <property type="entry name" value="Peptidases_S8_BacillopeptidaseF-like"/>
    <property type="match status" value="1"/>
</dbReference>
<dbReference type="PRINTS" id="PR00723">
    <property type="entry name" value="SUBTILISIN"/>
</dbReference>
<dbReference type="GO" id="GO:0004252">
    <property type="term" value="F:serine-type endopeptidase activity"/>
    <property type="evidence" value="ECO:0007669"/>
    <property type="project" value="UniProtKB-UniRule"/>
</dbReference>
<dbReference type="PANTHER" id="PTHR43399">
    <property type="entry name" value="SUBTILISIN-RELATED"/>
    <property type="match status" value="1"/>
</dbReference>
<dbReference type="PANTHER" id="PTHR43399:SF4">
    <property type="entry name" value="CELL WALL-ASSOCIATED PROTEASE"/>
    <property type="match status" value="1"/>
</dbReference>
<gene>
    <name evidence="10" type="ORF">FSZ17_06365</name>
</gene>
<evidence type="ECO:0000313" key="11">
    <source>
        <dbReference type="Proteomes" id="UP000321555"/>
    </source>
</evidence>
<keyword evidence="3 6" id="KW-0378">Hydrolase</keyword>
<keyword evidence="11" id="KW-1185">Reference proteome</keyword>
<evidence type="ECO:0000313" key="10">
    <source>
        <dbReference type="EMBL" id="QED46922.1"/>
    </source>
</evidence>
<dbReference type="KEGG" id="bda:FSZ17_06365"/>
<dbReference type="InterPro" id="IPR051048">
    <property type="entry name" value="Peptidase_S8/S53_subtilisin"/>
</dbReference>
<dbReference type="InterPro" id="IPR013320">
    <property type="entry name" value="ConA-like_dom_sf"/>
</dbReference>
<dbReference type="Gene3D" id="2.60.40.1120">
    <property type="entry name" value="Carboxypeptidase-like, regulatory domain"/>
    <property type="match status" value="2"/>
</dbReference>
<dbReference type="Pfam" id="PF05922">
    <property type="entry name" value="Inhibitor_I9"/>
    <property type="match status" value="1"/>
</dbReference>
<feature type="active site" description="Charge relay system" evidence="5 6">
    <location>
        <position position="278"/>
    </location>
</feature>
<evidence type="ECO:0000256" key="1">
    <source>
        <dbReference type="ARBA" id="ARBA00011073"/>
    </source>
</evidence>
<evidence type="ECO:0000256" key="7">
    <source>
        <dbReference type="SAM" id="MobiDB-lite"/>
    </source>
</evidence>
<feature type="active site" description="Charge relay system" evidence="5 6">
    <location>
        <position position="231"/>
    </location>
</feature>
<feature type="compositionally biased region" description="Basic and acidic residues" evidence="7">
    <location>
        <begin position="534"/>
        <end position="546"/>
    </location>
</feature>
<dbReference type="Pfam" id="PF09136">
    <property type="entry name" value="Glucodextran_B"/>
    <property type="match status" value="2"/>
</dbReference>
<feature type="domain" description="Peptidase S8/S53" evidence="8">
    <location>
        <begin position="222"/>
        <end position="508"/>
    </location>
</feature>
<reference evidence="11" key="1">
    <citation type="submission" date="2019-08" db="EMBL/GenBank/DDBJ databases">
        <authorList>
            <person name="Zheng X."/>
        </authorList>
    </citation>
    <scope>NUCLEOTIDE SEQUENCE [LARGE SCALE GENOMIC DNA]</scope>
    <source>
        <strain evidence="11">FJAT-25496</strain>
    </source>
</reference>
<dbReference type="Pfam" id="PF20773">
    <property type="entry name" value="InhA-like_MAM"/>
    <property type="match status" value="1"/>
</dbReference>
<dbReference type="GO" id="GO:0006508">
    <property type="term" value="P:proteolysis"/>
    <property type="evidence" value="ECO:0007669"/>
    <property type="project" value="UniProtKB-KW"/>
</dbReference>
<keyword evidence="4 6" id="KW-0720">Serine protease</keyword>
<keyword evidence="2 6" id="KW-0645">Protease</keyword>
<dbReference type="SUPFAM" id="SSF52743">
    <property type="entry name" value="Subtilisin-like"/>
    <property type="match status" value="1"/>
</dbReference>
<dbReference type="InterPro" id="IPR033857">
    <property type="entry name" value="Bacillopeptidase_F"/>
</dbReference>
<feature type="active site" description="Charge relay system" evidence="5 6">
    <location>
        <position position="456"/>
    </location>
</feature>
<evidence type="ECO:0000256" key="3">
    <source>
        <dbReference type="ARBA" id="ARBA00022801"/>
    </source>
</evidence>
<comment type="similarity">
    <text evidence="1 6">Belongs to the peptidase S8 family.</text>
</comment>
<dbReference type="SUPFAM" id="SSF49899">
    <property type="entry name" value="Concanavalin A-like lectins/glucanases"/>
    <property type="match status" value="1"/>
</dbReference>
<dbReference type="STRING" id="1742359.GCA_001439625_04093"/>
<dbReference type="PIRSF" id="PIRSF015477">
    <property type="entry name" value="Bpr"/>
    <property type="match status" value="1"/>
</dbReference>
<evidence type="ECO:0000256" key="5">
    <source>
        <dbReference type="PIRSR" id="PIRSR015477-1"/>
    </source>
</evidence>
<proteinExistence type="inferred from homology"/>
<dbReference type="Gene3D" id="2.60.40.10">
    <property type="entry name" value="Immunoglobulins"/>
    <property type="match status" value="2"/>
</dbReference>
<protein>
    <submittedName>
        <fullName evidence="10">S8 family serine peptidase</fullName>
    </submittedName>
</protein>
<sequence>MKSKKNTRFKWLYIMLTALLIFPMFSGMGTAATNQKPYISAKDTSSGSIKSKINSKLKKQFDKQEKVTFLIKFKEQVDTKKVAKTAEKNAISQKASPAKEKYMKRSAVVSSLRSTSIETQGNVNEYLKKQEKAGKAKNTQSFYIVNAMAVTATKEVMEQIAAFPEVEKILPNETRQLHKAVEPAESKETSETKASENSKTDSVEWNLKNVGAPSVWKMGIDGTGIVVASIDTGVQWDHPALKEKYRGYDPANPNNPNHEFNWYDPASNATTPLDDVGHGTHVTGTMVGAEPNGDNQIGVAPGAKWIAVKAFTEEGGTDVDLLAAGEWILAPKDRNGNPHPEKAPDVVNNSWGGGPGLNEWYRPMVNAWRAAEIFPEFSVGNTNLFNPGGPASAAEPSNYPESFATGAVDINNKLGDFSLQGPSPYNEVKPDISAPGVNIRSSVPGSGYEGGWNGTSMAGPHVSGVVALLRQVDSSLTVDELEEILLSTAVPLTDSTFPNTPNNGYGYGLVNAYEAVASITSGLGKIKGQVSVEGEDKEKPKFEHSAPQKTYSGQDLPLDIQVTDNVSVTNVELQFLNADGNRSTVQAKRTSGDHKNGSYAATIPGKDISEPTVTYKWKITDYSGNEVMSNSYNIPVISGIGIGYFEDFETKPDGWRSYGENNVWEWGTPTSGPKNAVSGEKVYATKLDGKYPDNANMTLLMPPIDLKDGEAYLQFKQWYELEEHFGKGYDFGHVFVSTDMENWTQKLRISGKSISWIDGEVDLSEYAGQRIYVAFNVTSDILFGYQGWYLDDVRLSNQSIQASNMSTLEVVKDQNQQDSKTMPDKEEVDPSKITPVKEELSKVNLEQESSPSLLPLGAEVSVLESGRSTFTNPENGSYKLNHATGTFTIQAETYGYRSASQSVAIPANGEVTANFILEEIPKGTISGVVTNEVTGEAVSNATLLLMEDAQVQPVQTNEKGEYSITAYEGSYTLKVASPSAYSKELTVKINAGSVKQDVQLKPFIGYPGEIGYDDGTAEDAHIFYGAGNGWAVKMSLAKGETSAMVTGGLFRFWDTQWPEPGGTDFKVAVYDASGKDGGPGKKIAGPFNATAKRNGEWTHVDLSSKGIIVNGDFYMVYIQSADNPYAPGLASDVDGENAKRSWFLFGGEFNPTPKEDGNYMIRAVVSYEVKAPVITSPADGFFTNQGSVMVEGKSAPTTAVKIFNNGKEATAVQTDQNGKFAAEVQLNEGENLFTAKASTNSGTTDPSAPVKVVYDKTKPKLFIDKPVNNFKTNKETVTVEGTVSDQNLDWVKVNGEKAKINAGKYSHRVLLSEGENTIKVIAEDKAGNSLEKSVVVDAKFTAPSVENLQPAEDQILKSGKSVKIEFDSEAGLKSVFAIRMPLTNAITNATELPMIETSPGHYVGYYTATSKVKAPGAEVEIKVTDAYGNETRKTAAGKLFINAKK</sequence>
<dbReference type="InterPro" id="IPR010259">
    <property type="entry name" value="S8pro/Inhibitor_I9"/>
</dbReference>
<organism evidence="10 11">
    <name type="scientific">Cytobacillus dafuensis</name>
    <name type="common">Bacillus dafuensis</name>
    <dbReference type="NCBI Taxonomy" id="1742359"/>
    <lineage>
        <taxon>Bacteria</taxon>
        <taxon>Bacillati</taxon>
        <taxon>Bacillota</taxon>
        <taxon>Bacilli</taxon>
        <taxon>Bacillales</taxon>
        <taxon>Bacillaceae</taxon>
        <taxon>Cytobacillus</taxon>
    </lineage>
</organism>
<dbReference type="PROSITE" id="PS00138">
    <property type="entry name" value="SUBTILASE_SER"/>
    <property type="match status" value="1"/>
</dbReference>
<dbReference type="FunFam" id="3.40.50.200:FF:000043">
    <property type="entry name" value="Peptidase S8"/>
    <property type="match status" value="1"/>
</dbReference>
<dbReference type="InterPro" id="IPR013783">
    <property type="entry name" value="Ig-like_fold"/>
</dbReference>
<dbReference type="InterPro" id="IPR012103">
    <property type="entry name" value="Pept_S8A_Bpr"/>
</dbReference>
<dbReference type="EMBL" id="CP042593">
    <property type="protein sequence ID" value="QED46922.1"/>
    <property type="molecule type" value="Genomic_DNA"/>
</dbReference>
<dbReference type="PROSITE" id="PS00137">
    <property type="entry name" value="SUBTILASE_HIS"/>
    <property type="match status" value="1"/>
</dbReference>
<name>A0A5B8Z1M7_CYTDA</name>
<evidence type="ECO:0000259" key="9">
    <source>
        <dbReference type="Pfam" id="PF05922"/>
    </source>
</evidence>
<evidence type="ECO:0000256" key="4">
    <source>
        <dbReference type="ARBA" id="ARBA00022825"/>
    </source>
</evidence>
<dbReference type="Pfam" id="PF00082">
    <property type="entry name" value="Peptidase_S8"/>
    <property type="match status" value="1"/>
</dbReference>
<dbReference type="Gene3D" id="3.40.50.200">
    <property type="entry name" value="Peptidase S8/S53 domain"/>
    <property type="match status" value="1"/>
</dbReference>
<dbReference type="PROSITE" id="PS51892">
    <property type="entry name" value="SUBTILASE"/>
    <property type="match status" value="1"/>
</dbReference>
<dbReference type="InterPro" id="IPR022398">
    <property type="entry name" value="Peptidase_S8_His-AS"/>
</dbReference>
<dbReference type="OrthoDB" id="9798386at2"/>
<accession>A0A5B8Z1M7</accession>
<dbReference type="InterPro" id="IPR015500">
    <property type="entry name" value="Peptidase_S8_subtilisin-rel"/>
</dbReference>